<dbReference type="Gene3D" id="3.40.50.2000">
    <property type="entry name" value="Glycogen Phosphorylase B"/>
    <property type="match status" value="1"/>
</dbReference>
<gene>
    <name evidence="1" type="ORF">EFBL_3753</name>
</gene>
<keyword evidence="1" id="KW-0808">Transferase</keyword>
<evidence type="ECO:0000313" key="2">
    <source>
        <dbReference type="Proteomes" id="UP000217785"/>
    </source>
</evidence>
<dbReference type="GO" id="GO:0016740">
    <property type="term" value="F:transferase activity"/>
    <property type="evidence" value="ECO:0007669"/>
    <property type="project" value="UniProtKB-KW"/>
</dbReference>
<dbReference type="Proteomes" id="UP000217785">
    <property type="component" value="Unassembled WGS sequence"/>
</dbReference>
<sequence>MRPAGDINRLSKWSREIIRHEIDGILVPPEDVDELATAKGRLFINPDERKRLGE</sequence>
<evidence type="ECO:0000313" key="1">
    <source>
        <dbReference type="EMBL" id="GAX92062.1"/>
    </source>
</evidence>
<name>A0A292YEV8_9BACL</name>
<proteinExistence type="predicted"/>
<accession>A0A292YEV8</accession>
<comment type="caution">
    <text evidence="1">The sequence shown here is derived from an EMBL/GenBank/DDBJ whole genome shotgun (WGS) entry which is preliminary data.</text>
</comment>
<dbReference type="AlphaFoldDB" id="A0A292YEV8"/>
<protein>
    <submittedName>
        <fullName evidence="1">Group 1 glycosyl transferase</fullName>
    </submittedName>
</protein>
<dbReference type="SUPFAM" id="SSF53756">
    <property type="entry name" value="UDP-Glycosyltransferase/glycogen phosphorylase"/>
    <property type="match status" value="1"/>
</dbReference>
<reference evidence="2" key="1">
    <citation type="submission" date="2017-07" db="EMBL/GenBank/DDBJ databases">
        <title>Draft genome sequence of Effusibacillus lacus strain skLN1.</title>
        <authorList>
            <person name="Watanabe M."/>
            <person name="Kojima H."/>
            <person name="Fukui M."/>
        </authorList>
    </citation>
    <scope>NUCLEOTIDE SEQUENCE [LARGE SCALE GENOMIC DNA]</scope>
    <source>
        <strain evidence="2">skLN1</strain>
    </source>
</reference>
<organism evidence="1 2">
    <name type="scientific">Effusibacillus lacus</name>
    <dbReference type="NCBI Taxonomy" id="1348429"/>
    <lineage>
        <taxon>Bacteria</taxon>
        <taxon>Bacillati</taxon>
        <taxon>Bacillota</taxon>
        <taxon>Bacilli</taxon>
        <taxon>Bacillales</taxon>
        <taxon>Alicyclobacillaceae</taxon>
        <taxon>Effusibacillus</taxon>
    </lineage>
</organism>
<keyword evidence="2" id="KW-1185">Reference proteome</keyword>
<dbReference type="EMBL" id="BDUF01000121">
    <property type="protein sequence ID" value="GAX92062.1"/>
    <property type="molecule type" value="Genomic_DNA"/>
</dbReference>